<evidence type="ECO:0000256" key="3">
    <source>
        <dbReference type="ARBA" id="ARBA00022941"/>
    </source>
</evidence>
<dbReference type="RefSeq" id="XP_031387431.1">
    <property type="nucleotide sequence ID" value="XM_031531571.1"/>
</dbReference>
<dbReference type="GO" id="GO:0005634">
    <property type="term" value="C:nucleus"/>
    <property type="evidence" value="ECO:0007669"/>
    <property type="project" value="UniProtKB-SubCell"/>
</dbReference>
<name>A0A6P8D1B6_PUNGR</name>
<accession>A0A6P8D1B6</accession>
<feature type="short sequence motif" description="LXXLL motif" evidence="6">
    <location>
        <begin position="367"/>
        <end position="371"/>
    </location>
</feature>
<proteinExistence type="inferred from homology"/>
<dbReference type="OrthoDB" id="1869514at2759"/>
<keyword evidence="5 7" id="KW-0804">Transcription</keyword>
<feature type="region of interest" description="Leucine repeat II (LRII)" evidence="6">
    <location>
        <begin position="564"/>
        <end position="596"/>
    </location>
</feature>
<evidence type="ECO:0000256" key="4">
    <source>
        <dbReference type="ARBA" id="ARBA00023015"/>
    </source>
</evidence>
<keyword evidence="3 7" id="KW-0939">Gibberellin signaling pathway</keyword>
<keyword evidence="2" id="KW-0832">Ubl conjugation</keyword>
<evidence type="ECO:0000256" key="6">
    <source>
        <dbReference type="PROSITE-ProRule" id="PRU01191"/>
    </source>
</evidence>
<feature type="region of interest" description="VHIID" evidence="6">
    <location>
        <begin position="238"/>
        <end position="303"/>
    </location>
</feature>
<dbReference type="InterPro" id="IPR038088">
    <property type="entry name" value="DELLA_N_sf"/>
</dbReference>
<feature type="region of interest" description="Disordered" evidence="8">
    <location>
        <begin position="1"/>
        <end position="34"/>
    </location>
</feature>
<reference evidence="11" key="2">
    <citation type="submission" date="2025-08" db="UniProtKB">
        <authorList>
            <consortium name="RefSeq"/>
        </authorList>
    </citation>
    <scope>IDENTIFICATION</scope>
    <source>
        <tissue evidence="11">Leaf</tissue>
    </source>
</reference>
<evidence type="ECO:0000256" key="1">
    <source>
        <dbReference type="ARBA" id="ARBA00010273"/>
    </source>
</evidence>
<gene>
    <name evidence="11" type="primary">LOC116200713</name>
</gene>
<feature type="compositionally biased region" description="Low complexity" evidence="8">
    <location>
        <begin position="7"/>
        <end position="20"/>
    </location>
</feature>
<feature type="region of interest" description="Leucine repeat II (LRII)" evidence="6">
    <location>
        <begin position="317"/>
        <end position="349"/>
    </location>
</feature>
<feature type="short sequence motif" description="LXXLL motif" evidence="6">
    <location>
        <begin position="614"/>
        <end position="618"/>
    </location>
</feature>
<feature type="region of interest" description="VHIID" evidence="6">
    <location>
        <begin position="485"/>
        <end position="550"/>
    </location>
</feature>
<dbReference type="AlphaFoldDB" id="A0A6P8D1B6"/>
<comment type="domain">
    <text evidence="7">The DELLA motif is required for its GA-induced degradation.</text>
</comment>
<feature type="compositionally biased region" description="Pro residues" evidence="8">
    <location>
        <begin position="21"/>
        <end position="30"/>
    </location>
</feature>
<reference evidence="10" key="1">
    <citation type="journal article" date="2020" name="Plant Biotechnol. J.">
        <title>The pomegranate (Punica granatum L.) draft genome dissects genetic divergence between soft- and hard-seeded cultivars.</title>
        <authorList>
            <person name="Luo X."/>
            <person name="Li H."/>
            <person name="Wu Z."/>
            <person name="Yao W."/>
            <person name="Zhao P."/>
            <person name="Cao D."/>
            <person name="Yu H."/>
            <person name="Li K."/>
            <person name="Poudel K."/>
            <person name="Zhao D."/>
            <person name="Zhang F."/>
            <person name="Xia X."/>
            <person name="Chen L."/>
            <person name="Wang Q."/>
            <person name="Jing D."/>
            <person name="Cao S."/>
        </authorList>
    </citation>
    <scope>NUCLEOTIDE SEQUENCE [LARGE SCALE GENOMIC DNA]</scope>
    <source>
        <strain evidence="10">cv. Tunisia</strain>
    </source>
</reference>
<evidence type="ECO:0000256" key="5">
    <source>
        <dbReference type="ARBA" id="ARBA00023163"/>
    </source>
</evidence>
<feature type="region of interest" description="SAW" evidence="6">
    <location>
        <begin position="704"/>
        <end position="779"/>
    </location>
</feature>
<comment type="similarity">
    <text evidence="1 7">Belongs to the GRAS family. DELLA subfamily.</text>
</comment>
<dbReference type="Gene3D" id="1.10.10.1290">
    <property type="entry name" value="Transcriptional regulator DELLA, N-terminal domain"/>
    <property type="match status" value="1"/>
</dbReference>
<sequence>MGPFDTAATSGSSSSSAGAGKPPPPPPPPHLQTELDGLLVGAGYKVRNSDLRHVAQRLERLESAMVSSPSHVSHLASDAVHYNPADLVSWVDSLLSELSHHPSSSSSCSSSRSLPGPSSDLPDLDDLIASPGATAPWLHPEMPRQHEPQQQLMTVVTAMEEDSGIRLVHALMTCADSVQRGDFQLARTLIDQMNALLTRVNTGCGIGKVAGYFVDALSRRILGVGSAHAPAHENEILYHHFYEACPYLKFAHFTANQAILEAFEGHDCVHVIDFSLMHGLQWPALIQALALRPGGPPLLRLTGIGPPSPDGRDTLREIGLRLAELAQSVNVRFAFRGVAASRLEDVKPWMLQVGSNEAVAINSIMQLHKLLGPDLARNSQNSPIEAVLSWIQGFNPKIMTLVEQEANHNQSGSWTVSLMTCADSVQRGDFQLARTLIDQMNALLTRVNTGCGIGKVAGYFVDALSRRILGVGSAHAPAHENEILYHHFYEACPYLKFAHFTANQAILEAFEGHDCVHVIDFSLMHGLQWPALIQALALRPGGPPLLRLTGIGPPSPDGRDTLREIGLRLAELAQSVNVRFAFRGVAASRLEDVKPWMLQVGSNEAVAINSIMQLHKLLGPDLARNSQNSPIEAVLSWIQGFNPKIMTLVEQEANHNQLGFLDRFTEALYYYSTMFDSLEAACPIQPDKALAEMYLQREICNIVCCEGAARVERHEPLTQWRDRLGQAGFRPLHLGSNAFKQASMLLTLFSAEGYNVEETEGCLTLGWHSRPLIAASAWQASPAIVGPEMEANNDRNNND</sequence>
<dbReference type="GO" id="GO:0009740">
    <property type="term" value="P:gibberellic acid mediated signaling pathway"/>
    <property type="evidence" value="ECO:0007669"/>
    <property type="project" value="UniProtKB-UniRule"/>
</dbReference>
<feature type="short sequence motif" description="VHIID" evidence="6">
    <location>
        <begin position="516"/>
        <end position="520"/>
    </location>
</feature>
<dbReference type="PANTHER" id="PTHR31636">
    <property type="entry name" value="OSJNBA0084A10.13 PROTEIN-RELATED"/>
    <property type="match status" value="1"/>
</dbReference>
<feature type="region of interest" description="Disordered" evidence="8">
    <location>
        <begin position="101"/>
        <end position="126"/>
    </location>
</feature>
<dbReference type="PROSITE" id="PS50985">
    <property type="entry name" value="GRAS"/>
    <property type="match status" value="2"/>
</dbReference>
<dbReference type="GeneID" id="116200713"/>
<dbReference type="SMR" id="A0A6P8D1B6"/>
<feature type="short sequence motif" description="VHIID" evidence="6">
    <location>
        <begin position="269"/>
        <end position="273"/>
    </location>
</feature>
<comment type="function">
    <text evidence="7">Transcriptional regulator that acts as a repressor of the gibberellin (GA) signaling pathway. Probably acts by participating in large multiprotein complexes that repress transcription of GA-inducible genes.</text>
</comment>
<organism evidence="10 11">
    <name type="scientific">Punica granatum</name>
    <name type="common">Pomegranate</name>
    <dbReference type="NCBI Taxonomy" id="22663"/>
    <lineage>
        <taxon>Eukaryota</taxon>
        <taxon>Viridiplantae</taxon>
        <taxon>Streptophyta</taxon>
        <taxon>Embryophyta</taxon>
        <taxon>Tracheophyta</taxon>
        <taxon>Spermatophyta</taxon>
        <taxon>Magnoliopsida</taxon>
        <taxon>eudicotyledons</taxon>
        <taxon>Gunneridae</taxon>
        <taxon>Pentapetalae</taxon>
        <taxon>rosids</taxon>
        <taxon>malvids</taxon>
        <taxon>Myrtales</taxon>
        <taxon>Lythraceae</taxon>
        <taxon>Punica</taxon>
    </lineage>
</organism>
<dbReference type="Proteomes" id="UP000515151">
    <property type="component" value="Chromosome 3"/>
</dbReference>
<evidence type="ECO:0000313" key="10">
    <source>
        <dbReference type="Proteomes" id="UP000515151"/>
    </source>
</evidence>
<evidence type="ECO:0000256" key="2">
    <source>
        <dbReference type="ARBA" id="ARBA00022843"/>
    </source>
</evidence>
<dbReference type="InterPro" id="IPR021914">
    <property type="entry name" value="TF_DELLA_N"/>
</dbReference>
<dbReference type="InterPro" id="IPR005202">
    <property type="entry name" value="TF_GRAS"/>
</dbReference>
<keyword evidence="7" id="KW-0539">Nucleus</keyword>
<dbReference type="Pfam" id="PF03514">
    <property type="entry name" value="GRAS"/>
    <property type="match status" value="2"/>
</dbReference>
<dbReference type="Pfam" id="PF12041">
    <property type="entry name" value="DELLA"/>
    <property type="match status" value="1"/>
</dbReference>
<evidence type="ECO:0000313" key="11">
    <source>
        <dbReference type="RefSeq" id="XP_031387431.1"/>
    </source>
</evidence>
<comment type="caution">
    <text evidence="6">Lacks conserved residue(s) required for the propagation of feature annotation.</text>
</comment>
<keyword evidence="4 7" id="KW-0805">Transcription regulation</keyword>
<keyword evidence="10" id="KW-1185">Reference proteome</keyword>
<evidence type="ECO:0000259" key="9">
    <source>
        <dbReference type="Pfam" id="PF12041"/>
    </source>
</evidence>
<evidence type="ECO:0000256" key="7">
    <source>
        <dbReference type="RuleBase" id="RU367159"/>
    </source>
</evidence>
<comment type="subcellular location">
    <subcellularLocation>
        <location evidence="7">Nucleus</location>
    </subcellularLocation>
</comment>
<protein>
    <recommendedName>
        <fullName evidence="7">DELLA protein</fullName>
    </recommendedName>
</protein>
<dbReference type="SMART" id="SM01129">
    <property type="entry name" value="DELLA"/>
    <property type="match status" value="1"/>
</dbReference>
<feature type="domain" description="Transcriptional factor DELLA N-terminal" evidence="9">
    <location>
        <begin position="36"/>
        <end position="102"/>
    </location>
</feature>
<evidence type="ECO:0000256" key="8">
    <source>
        <dbReference type="SAM" id="MobiDB-lite"/>
    </source>
</evidence>